<name>A0ABX0A0T9_9BACT</name>
<dbReference type="RefSeq" id="WP_161819162.1">
    <property type="nucleotide sequence ID" value="NZ_JAACJS010000015.1"/>
</dbReference>
<feature type="signal peptide" evidence="2">
    <location>
        <begin position="1"/>
        <end position="21"/>
    </location>
</feature>
<sequence>MKKSFIPLVAVLLFSCTYAPAQEDKEQERERRRAQSAAEREERRIARFNEKYPEQFRDHISKEFTVAKTTSGVLAIYNLDGFIKVEGYAGDKITIEIDRTISAKDKERLEMGKSEVQLKFEQIGDSVIAYLLEPVDTRPHDWRDRGNWNNNRNIEYNCTLHYTVKVPNNLNLRISTVNNGDVDVKNVTGVLNVGNVNGAISIYNAKGTTNAHTINGDLTVTYASNPPESSSFNTLNGKLTAVFQPNLSADLQFKSMNGAFYTDFDNTQLLPAVITKNQEKRGDGTVYKLNKDTKLRVGAGGKQFKFETLNGNIYIKKQS</sequence>
<proteinExistence type="predicted"/>
<gene>
    <name evidence="3" type="ORF">GWC95_13030</name>
</gene>
<accession>A0ABX0A0T9</accession>
<evidence type="ECO:0008006" key="5">
    <source>
        <dbReference type="Google" id="ProtNLM"/>
    </source>
</evidence>
<dbReference type="Proteomes" id="UP000753802">
    <property type="component" value="Unassembled WGS sequence"/>
</dbReference>
<reference evidence="3 4" key="1">
    <citation type="submission" date="2020-01" db="EMBL/GenBank/DDBJ databases">
        <title>Genome analysis.</title>
        <authorList>
            <person name="Wu S."/>
            <person name="Wang G."/>
        </authorList>
    </citation>
    <scope>NUCLEOTIDE SEQUENCE [LARGE SCALE GENOMIC DNA]</scope>
    <source>
        <strain evidence="3 4">SYL130</strain>
    </source>
</reference>
<protein>
    <recommendedName>
        <fullName evidence="5">Adhesin domain-containing protein</fullName>
    </recommendedName>
</protein>
<evidence type="ECO:0000256" key="1">
    <source>
        <dbReference type="SAM" id="Coils"/>
    </source>
</evidence>
<evidence type="ECO:0000313" key="4">
    <source>
        <dbReference type="Proteomes" id="UP000753802"/>
    </source>
</evidence>
<keyword evidence="2" id="KW-0732">Signal</keyword>
<organism evidence="3 4">
    <name type="scientific">Sediminibacterium roseum</name>
    <dbReference type="NCBI Taxonomy" id="1978412"/>
    <lineage>
        <taxon>Bacteria</taxon>
        <taxon>Pseudomonadati</taxon>
        <taxon>Bacteroidota</taxon>
        <taxon>Chitinophagia</taxon>
        <taxon>Chitinophagales</taxon>
        <taxon>Chitinophagaceae</taxon>
        <taxon>Sediminibacterium</taxon>
    </lineage>
</organism>
<comment type="caution">
    <text evidence="3">The sequence shown here is derived from an EMBL/GenBank/DDBJ whole genome shotgun (WGS) entry which is preliminary data.</text>
</comment>
<evidence type="ECO:0000256" key="2">
    <source>
        <dbReference type="SAM" id="SignalP"/>
    </source>
</evidence>
<feature type="coiled-coil region" evidence="1">
    <location>
        <begin position="24"/>
        <end position="51"/>
    </location>
</feature>
<keyword evidence="4" id="KW-1185">Reference proteome</keyword>
<keyword evidence="1" id="KW-0175">Coiled coil</keyword>
<dbReference type="EMBL" id="JAACJS010000015">
    <property type="protein sequence ID" value="NCI50855.1"/>
    <property type="molecule type" value="Genomic_DNA"/>
</dbReference>
<feature type="chain" id="PRO_5046953888" description="Adhesin domain-containing protein" evidence="2">
    <location>
        <begin position="22"/>
        <end position="319"/>
    </location>
</feature>
<dbReference type="PROSITE" id="PS51257">
    <property type="entry name" value="PROKAR_LIPOPROTEIN"/>
    <property type="match status" value="1"/>
</dbReference>
<evidence type="ECO:0000313" key="3">
    <source>
        <dbReference type="EMBL" id="NCI50855.1"/>
    </source>
</evidence>